<accession>A0A8X8Y1V0</accession>
<feature type="region of interest" description="Disordered" evidence="2">
    <location>
        <begin position="418"/>
        <end position="463"/>
    </location>
</feature>
<protein>
    <recommendedName>
        <fullName evidence="4">WW domain-containing protein</fullName>
    </recommendedName>
</protein>
<evidence type="ECO:0000256" key="2">
    <source>
        <dbReference type="SAM" id="MobiDB-lite"/>
    </source>
</evidence>
<sequence length="502" mass="53332">MLQCLGLYSLTFFTCDTIFICYLWFPWLQNARAIGTAETGATTSASVVIQSASQPIPNASPAAHFAPNSFSNMNSWMPAPATFQVPTRMAKAPATPGPPGMASNILSPSSSTIHASSQDSIGLRPFMPGAPALPNPPLQHNAAAIYPSAPPQAGPPGPWLSHQHIGGFARPSFSPYGAAVPGPYPMPMRSMPPLSVSYSDIQPPGVSPAVSAMGAPAASFSAGNQSSHGSGQAELPPGIGFLWITWNTVNAETNDETPSNEKLDAWTAHRTESGIVYYYNALTRESTYEKPSGFKGESDRATSQPTPVSWEKLSGTDWTLVTTNDGKKYYYNTIQKVSSWQIPSEITELRKKHDADALQVSSVSVTNTNIITEKGSDLVSLSTPAANTGGRDAIAVRSSGASASSSALDLIKKKLQDSGIPDSSSSPSVSGSVAVELNGSKPMEDGDISNSSSDSEDEDGCPTMEDCLLQFKEMLKERGVAPFSKWEKELPKIVFDPRFKVC</sequence>
<dbReference type="InterPro" id="IPR036020">
    <property type="entry name" value="WW_dom_sf"/>
</dbReference>
<dbReference type="SUPFAM" id="SSF51045">
    <property type="entry name" value="WW domain"/>
    <property type="match status" value="2"/>
</dbReference>
<dbReference type="PANTHER" id="PTHR15377:SF3">
    <property type="entry name" value="WW DOMAIN-CONTAINING PROTEIN"/>
    <property type="match status" value="1"/>
</dbReference>
<evidence type="ECO:0000256" key="1">
    <source>
        <dbReference type="ARBA" id="ARBA00022737"/>
    </source>
</evidence>
<keyword evidence="1" id="KW-0677">Repeat</keyword>
<reference evidence="5" key="1">
    <citation type="submission" date="2018-01" db="EMBL/GenBank/DDBJ databases">
        <authorList>
            <person name="Mao J.F."/>
        </authorList>
    </citation>
    <scope>NUCLEOTIDE SEQUENCE</scope>
    <source>
        <strain evidence="5">Huo1</strain>
        <tissue evidence="5">Leaf</tissue>
    </source>
</reference>
<evidence type="ECO:0000256" key="3">
    <source>
        <dbReference type="SAM" id="Phobius"/>
    </source>
</evidence>
<comment type="caution">
    <text evidence="5">The sequence shown here is derived from an EMBL/GenBank/DDBJ whole genome shotgun (WGS) entry which is preliminary data.</text>
</comment>
<dbReference type="PANTHER" id="PTHR15377">
    <property type="entry name" value="TRANSCRIPTION ELONGATION REGULATOR 1"/>
    <property type="match status" value="1"/>
</dbReference>
<gene>
    <name evidence="5" type="ORF">SASPL_113407</name>
</gene>
<organism evidence="5">
    <name type="scientific">Salvia splendens</name>
    <name type="common">Scarlet sage</name>
    <dbReference type="NCBI Taxonomy" id="180675"/>
    <lineage>
        <taxon>Eukaryota</taxon>
        <taxon>Viridiplantae</taxon>
        <taxon>Streptophyta</taxon>
        <taxon>Embryophyta</taxon>
        <taxon>Tracheophyta</taxon>
        <taxon>Spermatophyta</taxon>
        <taxon>Magnoliopsida</taxon>
        <taxon>eudicotyledons</taxon>
        <taxon>Gunneridae</taxon>
        <taxon>Pentapetalae</taxon>
        <taxon>asterids</taxon>
        <taxon>lamiids</taxon>
        <taxon>Lamiales</taxon>
        <taxon>Lamiaceae</taxon>
        <taxon>Nepetoideae</taxon>
        <taxon>Mentheae</taxon>
        <taxon>Salviinae</taxon>
        <taxon>Salvia</taxon>
        <taxon>Salvia subgen. Calosphace</taxon>
        <taxon>core Calosphace</taxon>
    </lineage>
</organism>
<dbReference type="Gene3D" id="1.10.10.440">
    <property type="entry name" value="FF domain"/>
    <property type="match status" value="1"/>
</dbReference>
<evidence type="ECO:0000313" key="6">
    <source>
        <dbReference type="Proteomes" id="UP000298416"/>
    </source>
</evidence>
<feature type="domain" description="WW" evidence="4">
    <location>
        <begin position="266"/>
        <end position="293"/>
    </location>
</feature>
<dbReference type="AlphaFoldDB" id="A0A8X8Y1V0"/>
<keyword evidence="6" id="KW-1185">Reference proteome</keyword>
<dbReference type="InterPro" id="IPR036517">
    <property type="entry name" value="FF_domain_sf"/>
</dbReference>
<dbReference type="GO" id="GO:0005634">
    <property type="term" value="C:nucleus"/>
    <property type="evidence" value="ECO:0007669"/>
    <property type="project" value="TreeGrafter"/>
</dbReference>
<dbReference type="InterPro" id="IPR045148">
    <property type="entry name" value="TCRG1-like"/>
</dbReference>
<keyword evidence="3" id="KW-1133">Transmembrane helix</keyword>
<dbReference type="EMBL" id="PNBA02000005">
    <property type="protein sequence ID" value="KAG6423024.1"/>
    <property type="molecule type" value="Genomic_DNA"/>
</dbReference>
<dbReference type="SMART" id="SM00456">
    <property type="entry name" value="WW"/>
    <property type="match status" value="2"/>
</dbReference>
<feature type="domain" description="WW" evidence="4">
    <location>
        <begin position="318"/>
        <end position="345"/>
    </location>
</feature>
<dbReference type="Pfam" id="PF01846">
    <property type="entry name" value="FF"/>
    <property type="match status" value="1"/>
</dbReference>
<dbReference type="GO" id="GO:0003712">
    <property type="term" value="F:transcription coregulator activity"/>
    <property type="evidence" value="ECO:0007669"/>
    <property type="project" value="TreeGrafter"/>
</dbReference>
<proteinExistence type="predicted"/>
<feature type="region of interest" description="Disordered" evidence="2">
    <location>
        <begin position="289"/>
        <end position="308"/>
    </location>
</feature>
<dbReference type="Pfam" id="PF00397">
    <property type="entry name" value="WW"/>
    <property type="match status" value="1"/>
</dbReference>
<feature type="transmembrane region" description="Helical" evidence="3">
    <location>
        <begin position="6"/>
        <end position="25"/>
    </location>
</feature>
<name>A0A8X8Y1V0_SALSN</name>
<reference evidence="5" key="2">
    <citation type="submission" date="2020-08" db="EMBL/GenBank/DDBJ databases">
        <title>Plant Genome Project.</title>
        <authorList>
            <person name="Zhang R.-G."/>
        </authorList>
    </citation>
    <scope>NUCLEOTIDE SEQUENCE</scope>
    <source>
        <strain evidence="5">Huo1</strain>
        <tissue evidence="5">Leaf</tissue>
    </source>
</reference>
<dbReference type="PROSITE" id="PS50020">
    <property type="entry name" value="WW_DOMAIN_2"/>
    <property type="match status" value="2"/>
</dbReference>
<dbReference type="SUPFAM" id="SSF81698">
    <property type="entry name" value="FF domain"/>
    <property type="match status" value="1"/>
</dbReference>
<feature type="region of interest" description="Disordered" evidence="2">
    <location>
        <begin position="128"/>
        <end position="164"/>
    </location>
</feature>
<dbReference type="Proteomes" id="UP000298416">
    <property type="component" value="Unassembled WGS sequence"/>
</dbReference>
<dbReference type="CDD" id="cd00201">
    <property type="entry name" value="WW"/>
    <property type="match status" value="2"/>
</dbReference>
<keyword evidence="3" id="KW-0472">Membrane</keyword>
<dbReference type="InterPro" id="IPR002713">
    <property type="entry name" value="FF_domain"/>
</dbReference>
<keyword evidence="3" id="KW-0812">Transmembrane</keyword>
<feature type="compositionally biased region" description="Pro residues" evidence="2">
    <location>
        <begin position="148"/>
        <end position="158"/>
    </location>
</feature>
<dbReference type="Gene3D" id="2.20.70.10">
    <property type="match status" value="2"/>
</dbReference>
<evidence type="ECO:0000313" key="5">
    <source>
        <dbReference type="EMBL" id="KAG6423024.1"/>
    </source>
</evidence>
<dbReference type="GO" id="GO:0070063">
    <property type="term" value="F:RNA polymerase binding"/>
    <property type="evidence" value="ECO:0007669"/>
    <property type="project" value="InterPro"/>
</dbReference>
<dbReference type="PROSITE" id="PS01159">
    <property type="entry name" value="WW_DOMAIN_1"/>
    <property type="match status" value="2"/>
</dbReference>
<feature type="compositionally biased region" description="Low complexity" evidence="2">
    <location>
        <begin position="418"/>
        <end position="433"/>
    </location>
</feature>
<evidence type="ECO:0000259" key="4">
    <source>
        <dbReference type="PROSITE" id="PS50020"/>
    </source>
</evidence>
<dbReference type="InterPro" id="IPR001202">
    <property type="entry name" value="WW_dom"/>
</dbReference>